<reference evidence="1 2" key="1">
    <citation type="submission" date="2023-03" db="EMBL/GenBank/DDBJ databases">
        <title>Genome insight into feeding habits of ladybird beetles.</title>
        <authorList>
            <person name="Li H.-S."/>
            <person name="Huang Y.-H."/>
            <person name="Pang H."/>
        </authorList>
    </citation>
    <scope>NUCLEOTIDE SEQUENCE [LARGE SCALE GENOMIC DNA]</scope>
    <source>
        <strain evidence="1">SYSU_2023b</strain>
        <tissue evidence="1">Whole body</tissue>
    </source>
</reference>
<accession>A0AAW1TX77</accession>
<organism evidence="1 2">
    <name type="scientific">Henosepilachna vigintioctopunctata</name>
    <dbReference type="NCBI Taxonomy" id="420089"/>
    <lineage>
        <taxon>Eukaryota</taxon>
        <taxon>Metazoa</taxon>
        <taxon>Ecdysozoa</taxon>
        <taxon>Arthropoda</taxon>
        <taxon>Hexapoda</taxon>
        <taxon>Insecta</taxon>
        <taxon>Pterygota</taxon>
        <taxon>Neoptera</taxon>
        <taxon>Endopterygota</taxon>
        <taxon>Coleoptera</taxon>
        <taxon>Polyphaga</taxon>
        <taxon>Cucujiformia</taxon>
        <taxon>Coccinelloidea</taxon>
        <taxon>Coccinellidae</taxon>
        <taxon>Epilachninae</taxon>
        <taxon>Epilachnini</taxon>
        <taxon>Henosepilachna</taxon>
    </lineage>
</organism>
<gene>
    <name evidence="1" type="ORF">WA026_011312</name>
</gene>
<evidence type="ECO:0000313" key="1">
    <source>
        <dbReference type="EMBL" id="KAK9876191.1"/>
    </source>
</evidence>
<protein>
    <submittedName>
        <fullName evidence="1">Uncharacterized protein</fullName>
    </submittedName>
</protein>
<proteinExistence type="predicted"/>
<name>A0AAW1TX77_9CUCU</name>
<comment type="caution">
    <text evidence="1">The sequence shown here is derived from an EMBL/GenBank/DDBJ whole genome shotgun (WGS) entry which is preliminary data.</text>
</comment>
<sequence>MTTRTAVFELISGLVFALEKEEIPTALLVDLSKLSIACRHLLKKLEMSDVMGVTLKVLLRDPCPNDFVGKKQVFPHHGEKFVSINGDSHSTWSSHAVSLITMSIMLNSKELII</sequence>
<keyword evidence="2" id="KW-1185">Reference proteome</keyword>
<dbReference type="AlphaFoldDB" id="A0AAW1TX77"/>
<dbReference type="EMBL" id="JARQZJ010000035">
    <property type="protein sequence ID" value="KAK9876191.1"/>
    <property type="molecule type" value="Genomic_DNA"/>
</dbReference>
<dbReference type="Proteomes" id="UP001431783">
    <property type="component" value="Unassembled WGS sequence"/>
</dbReference>
<evidence type="ECO:0000313" key="2">
    <source>
        <dbReference type="Proteomes" id="UP001431783"/>
    </source>
</evidence>